<dbReference type="GO" id="GO:0034220">
    <property type="term" value="P:monoatomic ion transmembrane transport"/>
    <property type="evidence" value="ECO:0007669"/>
    <property type="project" value="UniProtKB-KW"/>
</dbReference>
<dbReference type="InterPro" id="IPR036291">
    <property type="entry name" value="NAD(P)-bd_dom_sf"/>
</dbReference>
<keyword evidence="5" id="KW-0406">Ion transport</keyword>
<dbReference type="InterPro" id="IPR003280">
    <property type="entry name" value="2pore_dom_K_chnl"/>
</dbReference>
<evidence type="ECO:0000256" key="9">
    <source>
        <dbReference type="SAM" id="Phobius"/>
    </source>
</evidence>
<feature type="domain" description="RCK N-terminal" evidence="10">
    <location>
        <begin position="238"/>
        <end position="354"/>
    </location>
</feature>
<evidence type="ECO:0000313" key="12">
    <source>
        <dbReference type="Proteomes" id="UP001597092"/>
    </source>
</evidence>
<evidence type="ECO:0000256" key="8">
    <source>
        <dbReference type="SAM" id="MobiDB-lite"/>
    </source>
</evidence>
<keyword evidence="12" id="KW-1185">Reference proteome</keyword>
<comment type="caution">
    <text evidence="11">The sequence shown here is derived from an EMBL/GenBank/DDBJ whole genome shotgun (WGS) entry which is preliminary data.</text>
</comment>
<dbReference type="InterPro" id="IPR050721">
    <property type="entry name" value="Trk_Ktr_HKT_K-transport"/>
</dbReference>
<comment type="subcellular location">
    <subcellularLocation>
        <location evidence="1">Cell membrane</location>
        <topology evidence="1">Multi-pass membrane protein</topology>
    </subcellularLocation>
</comment>
<keyword evidence="2" id="KW-0813">Transport</keyword>
<dbReference type="SUPFAM" id="SSF81324">
    <property type="entry name" value="Voltage-gated potassium channels"/>
    <property type="match status" value="1"/>
</dbReference>
<dbReference type="InterPro" id="IPR013099">
    <property type="entry name" value="K_chnl_dom"/>
</dbReference>
<gene>
    <name evidence="11" type="ORF">ACFSAS_13650</name>
</gene>
<dbReference type="Gene3D" id="3.40.50.720">
    <property type="entry name" value="NAD(P)-binding Rossmann-like Domain"/>
    <property type="match status" value="1"/>
</dbReference>
<sequence>MALSRDWVGARASVVLTLAVGVLSVVTGIANIGVGAGADFQLFGVVVPGVVQQVTAFTGTLTGFVLLVSAFGLQRRLRAAWYLTIVLFPITAVQGVLQSSQLSLPLIALSVLALAIVGLNVRAFDRELSLSTSQIASLAALGGAQAYGTAGAFALRDEFKDVNTLLDAFYFSLVTGSTVGYGDITPSSAVGKLFALSVLLVTVSSFAVVLGVVFTPLIEARFSKALGRMTEEQLDVLDNHVLVLGFGDLTEPILEELSTQADVLVVVDDEERARRLSERGYTVLTDDPSDEEAQRRGKVDVAQAVVAATNNDAEDALTILTARQLNPEVTIVAAATQRENINKLKRAGADTVISPATLGAHFLAESALGKEGAETLEERLLGGDDGGDIESAAAAVEEVDSDDAAEQSSDDAAEQSSGDTSRDDDSTA</sequence>
<evidence type="ECO:0000256" key="1">
    <source>
        <dbReference type="ARBA" id="ARBA00004651"/>
    </source>
</evidence>
<evidence type="ECO:0000256" key="7">
    <source>
        <dbReference type="ARBA" id="ARBA00023303"/>
    </source>
</evidence>
<dbReference type="PRINTS" id="PR01333">
    <property type="entry name" value="2POREKCHANEL"/>
</dbReference>
<evidence type="ECO:0000259" key="10">
    <source>
        <dbReference type="PROSITE" id="PS51201"/>
    </source>
</evidence>
<evidence type="ECO:0000256" key="5">
    <source>
        <dbReference type="ARBA" id="ARBA00023065"/>
    </source>
</evidence>
<accession>A0ABD6DWU2</accession>
<evidence type="ECO:0000256" key="2">
    <source>
        <dbReference type="ARBA" id="ARBA00022448"/>
    </source>
</evidence>
<evidence type="ECO:0000313" key="11">
    <source>
        <dbReference type="EMBL" id="MFD1686656.1"/>
    </source>
</evidence>
<evidence type="ECO:0000256" key="4">
    <source>
        <dbReference type="ARBA" id="ARBA00022989"/>
    </source>
</evidence>
<keyword evidence="6 9" id="KW-0472">Membrane</keyword>
<keyword evidence="4 9" id="KW-1133">Transmembrane helix</keyword>
<feature type="transmembrane region" description="Helical" evidence="9">
    <location>
        <begin position="12"/>
        <end position="34"/>
    </location>
</feature>
<organism evidence="11 12">
    <name type="scientific">Halobellus litoreus</name>
    <dbReference type="NCBI Taxonomy" id="755310"/>
    <lineage>
        <taxon>Archaea</taxon>
        <taxon>Methanobacteriati</taxon>
        <taxon>Methanobacteriota</taxon>
        <taxon>Stenosarchaea group</taxon>
        <taxon>Halobacteria</taxon>
        <taxon>Halobacteriales</taxon>
        <taxon>Haloferacaceae</taxon>
        <taxon>Halobellus</taxon>
    </lineage>
</organism>
<keyword evidence="3 9" id="KW-0812">Transmembrane</keyword>
<dbReference type="Pfam" id="PF02254">
    <property type="entry name" value="TrkA_N"/>
    <property type="match status" value="1"/>
</dbReference>
<dbReference type="Proteomes" id="UP001597092">
    <property type="component" value="Unassembled WGS sequence"/>
</dbReference>
<dbReference type="InterPro" id="IPR003148">
    <property type="entry name" value="RCK_N"/>
</dbReference>
<proteinExistence type="predicted"/>
<dbReference type="SUPFAM" id="SSF51735">
    <property type="entry name" value="NAD(P)-binding Rossmann-fold domains"/>
    <property type="match status" value="1"/>
</dbReference>
<evidence type="ECO:0000256" key="3">
    <source>
        <dbReference type="ARBA" id="ARBA00022692"/>
    </source>
</evidence>
<dbReference type="Gene3D" id="1.10.287.70">
    <property type="match status" value="1"/>
</dbReference>
<feature type="compositionally biased region" description="Acidic residues" evidence="8">
    <location>
        <begin position="397"/>
        <end position="413"/>
    </location>
</feature>
<dbReference type="AlphaFoldDB" id="A0ABD6DWU2"/>
<feature type="transmembrane region" description="Helical" evidence="9">
    <location>
        <begin position="103"/>
        <end position="123"/>
    </location>
</feature>
<dbReference type="RefSeq" id="WP_256305773.1">
    <property type="nucleotide sequence ID" value="NZ_JANHAW010000001.1"/>
</dbReference>
<feature type="transmembrane region" description="Helical" evidence="9">
    <location>
        <begin position="54"/>
        <end position="73"/>
    </location>
</feature>
<protein>
    <submittedName>
        <fullName evidence="11">NAD-binding protein</fullName>
    </submittedName>
</protein>
<reference evidence="11 12" key="1">
    <citation type="journal article" date="2019" name="Int. J. Syst. Evol. Microbiol.">
        <title>The Global Catalogue of Microorganisms (GCM) 10K type strain sequencing project: providing services to taxonomists for standard genome sequencing and annotation.</title>
        <authorList>
            <consortium name="The Broad Institute Genomics Platform"/>
            <consortium name="The Broad Institute Genome Sequencing Center for Infectious Disease"/>
            <person name="Wu L."/>
            <person name="Ma J."/>
        </authorList>
    </citation>
    <scope>NUCLEOTIDE SEQUENCE [LARGE SCALE GENOMIC DNA]</scope>
    <source>
        <strain evidence="11 12">CGMCC 1.10387</strain>
    </source>
</reference>
<evidence type="ECO:0000256" key="6">
    <source>
        <dbReference type="ARBA" id="ARBA00023136"/>
    </source>
</evidence>
<dbReference type="PROSITE" id="PS51201">
    <property type="entry name" value="RCK_N"/>
    <property type="match status" value="1"/>
</dbReference>
<keyword evidence="7" id="KW-0407">Ion channel</keyword>
<dbReference type="GO" id="GO:0005886">
    <property type="term" value="C:plasma membrane"/>
    <property type="evidence" value="ECO:0007669"/>
    <property type="project" value="UniProtKB-SubCell"/>
</dbReference>
<dbReference type="PANTHER" id="PTHR43833">
    <property type="entry name" value="POTASSIUM CHANNEL PROTEIN 2-RELATED-RELATED"/>
    <property type="match status" value="1"/>
</dbReference>
<feature type="transmembrane region" description="Helical" evidence="9">
    <location>
        <begin position="80"/>
        <end position="97"/>
    </location>
</feature>
<dbReference type="EMBL" id="JBHUDP010000005">
    <property type="protein sequence ID" value="MFD1686656.1"/>
    <property type="molecule type" value="Genomic_DNA"/>
</dbReference>
<feature type="transmembrane region" description="Helical" evidence="9">
    <location>
        <begin position="193"/>
        <end position="218"/>
    </location>
</feature>
<name>A0ABD6DWU2_9EURY</name>
<feature type="region of interest" description="Disordered" evidence="8">
    <location>
        <begin position="379"/>
        <end position="428"/>
    </location>
</feature>
<dbReference type="PANTHER" id="PTHR43833:SF9">
    <property type="entry name" value="POTASSIUM CHANNEL PROTEIN YUGO-RELATED"/>
    <property type="match status" value="1"/>
</dbReference>
<dbReference type="Pfam" id="PF07885">
    <property type="entry name" value="Ion_trans_2"/>
    <property type="match status" value="1"/>
</dbReference>